<reference evidence="1 2" key="1">
    <citation type="journal article" date="2018" name="Nat. Ecol. Evol.">
        <title>Pezizomycetes genomes reveal the molecular basis of ectomycorrhizal truffle lifestyle.</title>
        <authorList>
            <person name="Murat C."/>
            <person name="Payen T."/>
            <person name="Noel B."/>
            <person name="Kuo A."/>
            <person name="Morin E."/>
            <person name="Chen J."/>
            <person name="Kohler A."/>
            <person name="Krizsan K."/>
            <person name="Balestrini R."/>
            <person name="Da Silva C."/>
            <person name="Montanini B."/>
            <person name="Hainaut M."/>
            <person name="Levati E."/>
            <person name="Barry K.W."/>
            <person name="Belfiori B."/>
            <person name="Cichocki N."/>
            <person name="Clum A."/>
            <person name="Dockter R.B."/>
            <person name="Fauchery L."/>
            <person name="Guy J."/>
            <person name="Iotti M."/>
            <person name="Le Tacon F."/>
            <person name="Lindquist E.A."/>
            <person name="Lipzen A."/>
            <person name="Malagnac F."/>
            <person name="Mello A."/>
            <person name="Molinier V."/>
            <person name="Miyauchi S."/>
            <person name="Poulain J."/>
            <person name="Riccioni C."/>
            <person name="Rubini A."/>
            <person name="Sitrit Y."/>
            <person name="Splivallo R."/>
            <person name="Traeger S."/>
            <person name="Wang M."/>
            <person name="Zifcakova L."/>
            <person name="Wipf D."/>
            <person name="Zambonelli A."/>
            <person name="Paolocci F."/>
            <person name="Nowrousian M."/>
            <person name="Ottonello S."/>
            <person name="Baldrian P."/>
            <person name="Spatafora J.W."/>
            <person name="Henrissat B."/>
            <person name="Nagy L.G."/>
            <person name="Aury J.M."/>
            <person name="Wincker P."/>
            <person name="Grigoriev I.V."/>
            <person name="Bonfante P."/>
            <person name="Martin F.M."/>
        </authorList>
    </citation>
    <scope>NUCLEOTIDE SEQUENCE [LARGE SCALE GENOMIC DNA]</scope>
    <source>
        <strain evidence="1 2">ATCC MYA-4762</strain>
    </source>
</reference>
<dbReference type="PANTHER" id="PTHR37852">
    <property type="entry name" value="YALI0B21208P"/>
    <property type="match status" value="1"/>
</dbReference>
<keyword evidence="2" id="KW-1185">Reference proteome</keyword>
<evidence type="ECO:0008006" key="3">
    <source>
        <dbReference type="Google" id="ProtNLM"/>
    </source>
</evidence>
<dbReference type="InParanoid" id="A0A3N4LJD9"/>
<proteinExistence type="predicted"/>
<dbReference type="Proteomes" id="UP000267821">
    <property type="component" value="Unassembled WGS sequence"/>
</dbReference>
<evidence type="ECO:0000313" key="1">
    <source>
        <dbReference type="EMBL" id="RPB22886.1"/>
    </source>
</evidence>
<evidence type="ECO:0000313" key="2">
    <source>
        <dbReference type="Proteomes" id="UP000267821"/>
    </source>
</evidence>
<accession>A0A3N4LJD9</accession>
<sequence>LPSRLALSTTLTFPSAFLLGLLRGSHLSSLRFRAENAHRLPKSQVGWYLYHKSKTYASLLGGIKEGVRNGVRVSFWSAVFLGCEEDRRGRGSGTGGVDALGTVVASLATAGAFCLWNRFPYSMAVRTAKRGLAFGLVYGVAQDILRAAKGDGVAAWMRWLGVGERRIRRDTSSTPATK</sequence>
<dbReference type="STRING" id="1051890.A0A3N4LJD9"/>
<organism evidence="1 2">
    <name type="scientific">Terfezia boudieri ATCC MYA-4762</name>
    <dbReference type="NCBI Taxonomy" id="1051890"/>
    <lineage>
        <taxon>Eukaryota</taxon>
        <taxon>Fungi</taxon>
        <taxon>Dikarya</taxon>
        <taxon>Ascomycota</taxon>
        <taxon>Pezizomycotina</taxon>
        <taxon>Pezizomycetes</taxon>
        <taxon>Pezizales</taxon>
        <taxon>Pezizaceae</taxon>
        <taxon>Terfezia</taxon>
    </lineage>
</organism>
<gene>
    <name evidence="1" type="ORF">L211DRAFT_763231</name>
</gene>
<protein>
    <recommendedName>
        <fullName evidence="3">Tim17-domain-containing protein</fullName>
    </recommendedName>
</protein>
<name>A0A3N4LJD9_9PEZI</name>
<dbReference type="OrthoDB" id="5584028at2759"/>
<dbReference type="AlphaFoldDB" id="A0A3N4LJD9"/>
<feature type="non-terminal residue" evidence="1">
    <location>
        <position position="1"/>
    </location>
</feature>
<dbReference type="PANTHER" id="PTHR37852:SF1">
    <property type="entry name" value="HIG1 DOMAIN-CONTAINING PROTEIN"/>
    <property type="match status" value="1"/>
</dbReference>
<dbReference type="EMBL" id="ML121549">
    <property type="protein sequence ID" value="RPB22886.1"/>
    <property type="molecule type" value="Genomic_DNA"/>
</dbReference>
<feature type="non-terminal residue" evidence="1">
    <location>
        <position position="178"/>
    </location>
</feature>